<dbReference type="EMBL" id="CP025746">
    <property type="protein sequence ID" value="QAA33326.1"/>
    <property type="molecule type" value="Genomic_DNA"/>
</dbReference>
<dbReference type="SUPFAM" id="SSF53218">
    <property type="entry name" value="Molybdenum cofactor biosynthesis proteins"/>
    <property type="match status" value="1"/>
</dbReference>
<dbReference type="AlphaFoldDB" id="A0A3R5UGQ8"/>
<dbReference type="Gene3D" id="3.90.105.10">
    <property type="entry name" value="Molybdopterin biosynthesis moea protein, domain 2"/>
    <property type="match status" value="1"/>
</dbReference>
<dbReference type="InterPro" id="IPR005110">
    <property type="entry name" value="MoeA_linker/N"/>
</dbReference>
<evidence type="ECO:0000256" key="8">
    <source>
        <dbReference type="ARBA" id="ARBA00022505"/>
    </source>
</evidence>
<dbReference type="InterPro" id="IPR001453">
    <property type="entry name" value="MoaB/Mog_dom"/>
</dbReference>
<evidence type="ECO:0000256" key="14">
    <source>
        <dbReference type="RuleBase" id="RU365090"/>
    </source>
</evidence>
<proteinExistence type="inferred from homology"/>
<dbReference type="Pfam" id="PF03453">
    <property type="entry name" value="MoeA_N"/>
    <property type="match status" value="1"/>
</dbReference>
<evidence type="ECO:0000256" key="4">
    <source>
        <dbReference type="ARBA" id="ARBA00005046"/>
    </source>
</evidence>
<evidence type="ECO:0000259" key="15">
    <source>
        <dbReference type="SMART" id="SM00852"/>
    </source>
</evidence>
<dbReference type="SMART" id="SM00852">
    <property type="entry name" value="MoCF_biosynth"/>
    <property type="match status" value="1"/>
</dbReference>
<dbReference type="OrthoDB" id="9804758at2"/>
<dbReference type="PANTHER" id="PTHR10192:SF5">
    <property type="entry name" value="GEPHYRIN"/>
    <property type="match status" value="1"/>
</dbReference>
<dbReference type="Proteomes" id="UP000286268">
    <property type="component" value="Chromosome"/>
</dbReference>
<dbReference type="InterPro" id="IPR005111">
    <property type="entry name" value="MoeA_C_domain_IV"/>
</dbReference>
<dbReference type="NCBIfam" id="TIGR00177">
    <property type="entry name" value="molyb_syn"/>
    <property type="match status" value="1"/>
</dbReference>
<evidence type="ECO:0000313" key="16">
    <source>
        <dbReference type="EMBL" id="QAA33326.1"/>
    </source>
</evidence>
<evidence type="ECO:0000256" key="2">
    <source>
        <dbReference type="ARBA" id="ARBA00002901"/>
    </source>
</evidence>
<evidence type="ECO:0000313" key="17">
    <source>
        <dbReference type="Proteomes" id="UP000286268"/>
    </source>
</evidence>
<comment type="function">
    <text evidence="2 14">Catalyzes the insertion of molybdate into adenylated molybdopterin with the concomitant release of AMP.</text>
</comment>
<dbReference type="Gene3D" id="2.170.190.11">
    <property type="entry name" value="Molybdopterin biosynthesis moea protein, domain 3"/>
    <property type="match status" value="1"/>
</dbReference>
<dbReference type="CDD" id="cd00887">
    <property type="entry name" value="MoeA"/>
    <property type="match status" value="1"/>
</dbReference>
<comment type="cofactor">
    <cofactor evidence="1 14">
        <name>Mg(2+)</name>
        <dbReference type="ChEBI" id="CHEBI:18420"/>
    </cofactor>
</comment>
<evidence type="ECO:0000256" key="6">
    <source>
        <dbReference type="ARBA" id="ARBA00013269"/>
    </source>
</evidence>
<comment type="catalytic activity">
    <reaction evidence="13">
        <text>adenylyl-molybdopterin + molybdate = Mo-molybdopterin + AMP + H(+)</text>
        <dbReference type="Rhea" id="RHEA:35047"/>
        <dbReference type="ChEBI" id="CHEBI:15378"/>
        <dbReference type="ChEBI" id="CHEBI:36264"/>
        <dbReference type="ChEBI" id="CHEBI:62727"/>
        <dbReference type="ChEBI" id="CHEBI:71302"/>
        <dbReference type="ChEBI" id="CHEBI:456215"/>
        <dbReference type="EC" id="2.10.1.1"/>
    </reaction>
</comment>
<dbReference type="FunFam" id="3.40.980.10:FF:000004">
    <property type="entry name" value="Molybdopterin molybdenumtransferase"/>
    <property type="match status" value="1"/>
</dbReference>
<dbReference type="PANTHER" id="PTHR10192">
    <property type="entry name" value="MOLYBDOPTERIN BIOSYNTHESIS PROTEIN"/>
    <property type="match status" value="1"/>
</dbReference>
<dbReference type="PROSITE" id="PS01079">
    <property type="entry name" value="MOCF_BIOSYNTHESIS_2"/>
    <property type="match status" value="1"/>
</dbReference>
<comment type="pathway">
    <text evidence="4 14">Cofactor biosynthesis; molybdopterin biosynthesis.</text>
</comment>
<dbReference type="SUPFAM" id="SSF63882">
    <property type="entry name" value="MoeA N-terminal region -like"/>
    <property type="match status" value="1"/>
</dbReference>
<dbReference type="Pfam" id="PF03454">
    <property type="entry name" value="MoeA_C"/>
    <property type="match status" value="1"/>
</dbReference>
<keyword evidence="10 14" id="KW-0479">Metal-binding</keyword>
<evidence type="ECO:0000256" key="7">
    <source>
        <dbReference type="ARBA" id="ARBA00021108"/>
    </source>
</evidence>
<evidence type="ECO:0000256" key="5">
    <source>
        <dbReference type="ARBA" id="ARBA00010763"/>
    </source>
</evidence>
<evidence type="ECO:0000256" key="13">
    <source>
        <dbReference type="ARBA" id="ARBA00047317"/>
    </source>
</evidence>
<keyword evidence="11 14" id="KW-0460">Magnesium</keyword>
<dbReference type="UniPathway" id="UPA00344"/>
<keyword evidence="12 14" id="KW-0501">Molybdenum cofactor biosynthesis</keyword>
<sequence>MISVSDTLRIISEEAKIIGKEKLDILSCNGLVLAEDILSKDYLPPFDKSAMDGYALRSCDTLGISDENPKGFKVKGVIKAGQWCTESIKEGEAYKIMTGAPIPLQADCVIEVEKVTTEGDKVYLYNEVKEENHVIKFGEELHPGNLVLHKGSEIRPAEIGLFASLGYKEVEVYKRPVVGLIITGDELVAIEDSIGQGKIRNSNEYAITSMLTTMGIKVLSFGIVKDDKAVLTKVIKEALEKTDVVITSGGASAGDYDFVEDILKEIDADIKFNSVAIKPGKPISFATYKDKLFFSLPGNPLSAITTFEQFIEPACKKIMGKEQYMKEEFPVILAEDFKVRKGRVKLIYVRLVKENNNYYAYKIGSQSSNKLTTISKANGVLIVPEDYTYMKAGEVLQGRFIFK</sequence>
<dbReference type="InterPro" id="IPR008284">
    <property type="entry name" value="MoCF_biosynth_CS"/>
</dbReference>
<keyword evidence="8 14" id="KW-0500">Molybdenum</keyword>
<dbReference type="InterPro" id="IPR038987">
    <property type="entry name" value="MoeA-like"/>
</dbReference>
<evidence type="ECO:0000256" key="12">
    <source>
        <dbReference type="ARBA" id="ARBA00023150"/>
    </source>
</evidence>
<dbReference type="GO" id="GO:0006777">
    <property type="term" value="P:Mo-molybdopterin cofactor biosynthetic process"/>
    <property type="evidence" value="ECO:0007669"/>
    <property type="project" value="UniProtKB-UniRule"/>
</dbReference>
<feature type="domain" description="MoaB/Mog" evidence="15">
    <location>
        <begin position="179"/>
        <end position="317"/>
    </location>
</feature>
<dbReference type="Gene3D" id="3.40.980.10">
    <property type="entry name" value="MoaB/Mog-like domain"/>
    <property type="match status" value="1"/>
</dbReference>
<comment type="function">
    <text evidence="3">May be involved in the biosynthesis of molybdopterin.</text>
</comment>
<reference evidence="16 17" key="1">
    <citation type="submission" date="2018-01" db="EMBL/GenBank/DDBJ databases">
        <title>Genome Sequencing and Assembly of Anaerobacter polyendosporus strain CT4.</title>
        <authorList>
            <person name="Tachaapaikoon C."/>
            <person name="Sutheeworapong S."/>
            <person name="Jenjaroenpun P."/>
            <person name="Wongsurawat T."/>
            <person name="Nookeaw I."/>
            <person name="Cheawchanlertfa P."/>
            <person name="Kosugi A."/>
            <person name="Cheevadhanarak S."/>
            <person name="Ratanakhanokchai K."/>
        </authorList>
    </citation>
    <scope>NUCLEOTIDE SEQUENCE [LARGE SCALE GENOMIC DNA]</scope>
    <source>
        <strain evidence="16 17">CT4</strain>
    </source>
</reference>
<keyword evidence="9 14" id="KW-0808">Transferase</keyword>
<dbReference type="EC" id="2.10.1.1" evidence="6 14"/>
<gene>
    <name evidence="16" type="ORF">C1I91_17670</name>
</gene>
<dbReference type="InterPro" id="IPR036688">
    <property type="entry name" value="MoeA_C_domain_IV_sf"/>
</dbReference>
<evidence type="ECO:0000256" key="11">
    <source>
        <dbReference type="ARBA" id="ARBA00022842"/>
    </source>
</evidence>
<dbReference type="RefSeq" id="WP_128214049.1">
    <property type="nucleotide sequence ID" value="NZ_CP025746.1"/>
</dbReference>
<evidence type="ECO:0000256" key="1">
    <source>
        <dbReference type="ARBA" id="ARBA00001946"/>
    </source>
</evidence>
<dbReference type="KEGG" id="cmah:C1I91_17670"/>
<organism evidence="16 17">
    <name type="scientific">Clostridium manihotivorum</name>
    <dbReference type="NCBI Taxonomy" id="2320868"/>
    <lineage>
        <taxon>Bacteria</taxon>
        <taxon>Bacillati</taxon>
        <taxon>Bacillota</taxon>
        <taxon>Clostridia</taxon>
        <taxon>Eubacteriales</taxon>
        <taxon>Clostridiaceae</taxon>
        <taxon>Clostridium</taxon>
    </lineage>
</organism>
<keyword evidence="17" id="KW-1185">Reference proteome</keyword>
<comment type="similarity">
    <text evidence="5 14">Belongs to the MoeA family.</text>
</comment>
<dbReference type="SUPFAM" id="SSF63867">
    <property type="entry name" value="MoeA C-terminal domain-like"/>
    <property type="match status" value="1"/>
</dbReference>
<dbReference type="Gene3D" id="2.40.340.10">
    <property type="entry name" value="MoeA, C-terminal, domain IV"/>
    <property type="match status" value="1"/>
</dbReference>
<dbReference type="NCBIfam" id="NF045515">
    <property type="entry name" value="Glp_gephyrin"/>
    <property type="match status" value="1"/>
</dbReference>
<dbReference type="GO" id="GO:0005829">
    <property type="term" value="C:cytosol"/>
    <property type="evidence" value="ECO:0007669"/>
    <property type="project" value="TreeGrafter"/>
</dbReference>
<dbReference type="InterPro" id="IPR036425">
    <property type="entry name" value="MoaB/Mog-like_dom_sf"/>
</dbReference>
<protein>
    <recommendedName>
        <fullName evidence="7 14">Molybdopterin molybdenumtransferase</fullName>
        <ecNumber evidence="6 14">2.10.1.1</ecNumber>
    </recommendedName>
</protein>
<evidence type="ECO:0000256" key="10">
    <source>
        <dbReference type="ARBA" id="ARBA00022723"/>
    </source>
</evidence>
<evidence type="ECO:0000256" key="9">
    <source>
        <dbReference type="ARBA" id="ARBA00022679"/>
    </source>
</evidence>
<dbReference type="GO" id="GO:0046872">
    <property type="term" value="F:metal ion binding"/>
    <property type="evidence" value="ECO:0007669"/>
    <property type="project" value="UniProtKB-UniRule"/>
</dbReference>
<dbReference type="InterPro" id="IPR036135">
    <property type="entry name" value="MoeA_linker/N_sf"/>
</dbReference>
<evidence type="ECO:0000256" key="3">
    <source>
        <dbReference type="ARBA" id="ARBA00003487"/>
    </source>
</evidence>
<dbReference type="Pfam" id="PF00994">
    <property type="entry name" value="MoCF_biosynth"/>
    <property type="match status" value="1"/>
</dbReference>
<accession>A0A3R5UGQ8</accession>
<dbReference type="GO" id="GO:0061599">
    <property type="term" value="F:molybdopterin molybdotransferase activity"/>
    <property type="evidence" value="ECO:0007669"/>
    <property type="project" value="UniProtKB-UniRule"/>
</dbReference>
<name>A0A3R5UGQ8_9CLOT</name>